<dbReference type="EMBL" id="JANIBC010000002">
    <property type="protein sequence ID" value="MCQ8184750.1"/>
    <property type="molecule type" value="Genomic_DNA"/>
</dbReference>
<gene>
    <name evidence="1" type="ORF">NOG11_05050</name>
</gene>
<protein>
    <submittedName>
        <fullName evidence="1">Uncharacterized protein</fullName>
    </submittedName>
</protein>
<evidence type="ECO:0000313" key="1">
    <source>
        <dbReference type="EMBL" id="MCQ8184750.1"/>
    </source>
</evidence>
<proteinExistence type="predicted"/>
<evidence type="ECO:0000313" key="2">
    <source>
        <dbReference type="Proteomes" id="UP001142610"/>
    </source>
</evidence>
<reference evidence="1" key="1">
    <citation type="submission" date="2022-07" db="EMBL/GenBank/DDBJ databases">
        <title>Parvularcula maris sp. nov., an algicidal bacterium isolated from seawater.</title>
        <authorList>
            <person name="Li F."/>
        </authorList>
    </citation>
    <scope>NUCLEOTIDE SEQUENCE</scope>
    <source>
        <strain evidence="1">BGMRC 0090</strain>
    </source>
</reference>
<keyword evidence="2" id="KW-1185">Reference proteome</keyword>
<dbReference type="Proteomes" id="UP001142610">
    <property type="component" value="Unassembled WGS sequence"/>
</dbReference>
<sequence length="94" mass="10681">MSRPKGGPFGQLRDYENDQFSAVCIPEMVLWLQKLEADLGRKLTEAEFEPAKAKCPAILMETDDADQMRKGRHAVDDLNWNEWKAVGSRLGETE</sequence>
<organism evidence="1 2">
    <name type="scientific">Parvularcula maris</name>
    <dbReference type="NCBI Taxonomy" id="2965077"/>
    <lineage>
        <taxon>Bacteria</taxon>
        <taxon>Pseudomonadati</taxon>
        <taxon>Pseudomonadota</taxon>
        <taxon>Alphaproteobacteria</taxon>
        <taxon>Parvularculales</taxon>
        <taxon>Parvularculaceae</taxon>
        <taxon>Parvularcula</taxon>
    </lineage>
</organism>
<name>A0A9X2L7Y4_9PROT</name>
<comment type="caution">
    <text evidence="1">The sequence shown here is derived from an EMBL/GenBank/DDBJ whole genome shotgun (WGS) entry which is preliminary data.</text>
</comment>
<accession>A0A9X2L7Y4</accession>
<dbReference type="RefSeq" id="WP_256618600.1">
    <property type="nucleotide sequence ID" value="NZ_JANIBC010000002.1"/>
</dbReference>
<dbReference type="AlphaFoldDB" id="A0A9X2L7Y4"/>